<protein>
    <submittedName>
        <fullName evidence="1">Uncharacterized protein</fullName>
    </submittedName>
</protein>
<accession>A0AAD3SUB8</accession>
<keyword evidence="2" id="KW-1185">Reference proteome</keyword>
<dbReference type="AlphaFoldDB" id="A0AAD3SUB8"/>
<dbReference type="EMBL" id="BSYO01000017">
    <property type="protein sequence ID" value="GMH17066.1"/>
    <property type="molecule type" value="Genomic_DNA"/>
</dbReference>
<evidence type="ECO:0000313" key="2">
    <source>
        <dbReference type="Proteomes" id="UP001279734"/>
    </source>
</evidence>
<sequence length="181" mass="20170">MALRSMVRVLPNGNGSLPDLERLADPVPTGRISVVPEKKGGFLFHYLVKSAKGRLCSGWLLFPHGKGFLFHYFVNSAEGCLYSGWLLFPLWFEKKYLPLALSVSFRVGCLPNPSLGALLGLDGRPADRLLLDDIAGWEGRPVDVLLPVWISSISIWDLHPRFPVLMLSHFFDKVDGPWLVG</sequence>
<dbReference type="Proteomes" id="UP001279734">
    <property type="component" value="Unassembled WGS sequence"/>
</dbReference>
<proteinExistence type="predicted"/>
<name>A0AAD3SUB8_NEPGR</name>
<gene>
    <name evidence="1" type="ORF">Nepgr_018907</name>
</gene>
<evidence type="ECO:0000313" key="1">
    <source>
        <dbReference type="EMBL" id="GMH17066.1"/>
    </source>
</evidence>
<organism evidence="1 2">
    <name type="scientific">Nepenthes gracilis</name>
    <name type="common">Slender pitcher plant</name>
    <dbReference type="NCBI Taxonomy" id="150966"/>
    <lineage>
        <taxon>Eukaryota</taxon>
        <taxon>Viridiplantae</taxon>
        <taxon>Streptophyta</taxon>
        <taxon>Embryophyta</taxon>
        <taxon>Tracheophyta</taxon>
        <taxon>Spermatophyta</taxon>
        <taxon>Magnoliopsida</taxon>
        <taxon>eudicotyledons</taxon>
        <taxon>Gunneridae</taxon>
        <taxon>Pentapetalae</taxon>
        <taxon>Caryophyllales</taxon>
        <taxon>Nepenthaceae</taxon>
        <taxon>Nepenthes</taxon>
    </lineage>
</organism>
<reference evidence="1" key="1">
    <citation type="submission" date="2023-05" db="EMBL/GenBank/DDBJ databases">
        <title>Nepenthes gracilis genome sequencing.</title>
        <authorList>
            <person name="Fukushima K."/>
        </authorList>
    </citation>
    <scope>NUCLEOTIDE SEQUENCE</scope>
    <source>
        <strain evidence="1">SING2019-196</strain>
    </source>
</reference>
<comment type="caution">
    <text evidence="1">The sequence shown here is derived from an EMBL/GenBank/DDBJ whole genome shotgun (WGS) entry which is preliminary data.</text>
</comment>